<evidence type="ECO:0000256" key="1">
    <source>
        <dbReference type="SAM" id="MobiDB-lite"/>
    </source>
</evidence>
<reference evidence="3" key="1">
    <citation type="submission" date="2015-03" db="EMBL/GenBank/DDBJ databases">
        <authorList>
            <consortium name="Pathogen Informatics"/>
        </authorList>
    </citation>
    <scope>NUCLEOTIDE SEQUENCE [LARGE SCALE GENOMIC DNA]</scope>
    <source>
        <strain evidence="3">N09902308</strain>
    </source>
</reference>
<dbReference type="AlphaFoldDB" id="A0A916LGA6"/>
<feature type="region of interest" description="Disordered" evidence="1">
    <location>
        <begin position="1"/>
        <end position="56"/>
    </location>
</feature>
<feature type="compositionally biased region" description="Low complexity" evidence="1">
    <location>
        <begin position="1"/>
        <end position="16"/>
    </location>
</feature>
<feature type="compositionally biased region" description="Polar residues" evidence="1">
    <location>
        <begin position="35"/>
        <end position="50"/>
    </location>
</feature>
<protein>
    <submittedName>
        <fullName evidence="2">Uncharacterized protein</fullName>
    </submittedName>
</protein>
<dbReference type="EMBL" id="CSBK01003378">
    <property type="protein sequence ID" value="CPA86006.1"/>
    <property type="molecule type" value="Genomic_DNA"/>
</dbReference>
<name>A0A916LGA6_MYCTX</name>
<proteinExistence type="predicted"/>
<gene>
    <name evidence="2" type="ORF">ERS007739_04899</name>
</gene>
<evidence type="ECO:0000313" key="2">
    <source>
        <dbReference type="EMBL" id="CPA86006.1"/>
    </source>
</evidence>
<dbReference type="Proteomes" id="UP000039021">
    <property type="component" value="Unassembled WGS sequence"/>
</dbReference>
<accession>A0A916LGA6</accession>
<organism evidence="2 3">
    <name type="scientific">Mycobacterium tuberculosis</name>
    <dbReference type="NCBI Taxonomy" id="1773"/>
    <lineage>
        <taxon>Bacteria</taxon>
        <taxon>Bacillati</taxon>
        <taxon>Actinomycetota</taxon>
        <taxon>Actinomycetes</taxon>
        <taxon>Mycobacteriales</taxon>
        <taxon>Mycobacteriaceae</taxon>
        <taxon>Mycobacterium</taxon>
        <taxon>Mycobacterium tuberculosis complex</taxon>
    </lineage>
</organism>
<sequence length="56" mass="5770">MDGSRAVRAAGSRASSYPLSSRATTRGERARTSGRGATTSCAQPLRTSAWASAVRA</sequence>
<comment type="caution">
    <text evidence="2">The sequence shown here is derived from an EMBL/GenBank/DDBJ whole genome shotgun (WGS) entry which is preliminary data.</text>
</comment>
<evidence type="ECO:0000313" key="3">
    <source>
        <dbReference type="Proteomes" id="UP000039021"/>
    </source>
</evidence>